<dbReference type="Pfam" id="PF16284">
    <property type="entry name" value="DUF4930"/>
    <property type="match status" value="1"/>
</dbReference>
<dbReference type="RefSeq" id="WP_011275567.1">
    <property type="nucleotide sequence ID" value="NZ_BKAY01000003.1"/>
</dbReference>
<evidence type="ECO:0000313" key="2">
    <source>
        <dbReference type="EMBL" id="MDT4286411.1"/>
    </source>
</evidence>
<keyword evidence="1" id="KW-0812">Transmembrane</keyword>
<protein>
    <submittedName>
        <fullName evidence="3">DUF4930 domain-containing protein</fullName>
    </submittedName>
    <submittedName>
        <fullName evidence="2">DUF4930 family protein</fullName>
    </submittedName>
</protein>
<sequence length="158" mass="18523">MRFFLSIIKNTIAVIAIICIIYFALKYAPFLRDQDWNPINHSINNEQLNNLPNNLDRPHNISTNGKRYVLEDNDILQNIPASQTRNVFKYIDKKEFMAVSGLGRMGYNENYIAGQRNDEFIIYKFGSDQIKVYRTEIEMEQDLNALGQYIELKPFDAY</sequence>
<gene>
    <name evidence="3" type="ORF">CV019_05695</name>
    <name evidence="2" type="ORF">RO950_05195</name>
</gene>
<evidence type="ECO:0000256" key="1">
    <source>
        <dbReference type="SAM" id="Phobius"/>
    </source>
</evidence>
<keyword evidence="1" id="KW-1133">Transmembrane helix</keyword>
<comment type="caution">
    <text evidence="3">The sequence shown here is derived from an EMBL/GenBank/DDBJ whole genome shotgun (WGS) entry which is preliminary data.</text>
</comment>
<dbReference type="STRING" id="1283.ShL2_01152"/>
<keyword evidence="1" id="KW-0472">Membrane</keyword>
<dbReference type="InterPro" id="IPR032561">
    <property type="entry name" value="DUF4930"/>
</dbReference>
<dbReference type="KEGG" id="shh:ShL2_01152"/>
<dbReference type="Proteomes" id="UP001269271">
    <property type="component" value="Unassembled WGS sequence"/>
</dbReference>
<organism evidence="3 4">
    <name type="scientific">Staphylococcus haemolyticus</name>
    <dbReference type="NCBI Taxonomy" id="1283"/>
    <lineage>
        <taxon>Bacteria</taxon>
        <taxon>Bacillati</taxon>
        <taxon>Bacillota</taxon>
        <taxon>Bacilli</taxon>
        <taxon>Bacillales</taxon>
        <taxon>Staphylococcaceae</taxon>
        <taxon>Staphylococcus</taxon>
    </lineage>
</organism>
<proteinExistence type="predicted"/>
<feature type="transmembrane region" description="Helical" evidence="1">
    <location>
        <begin position="6"/>
        <end position="25"/>
    </location>
</feature>
<reference evidence="2 5" key="2">
    <citation type="submission" date="2023-08" db="EMBL/GenBank/DDBJ databases">
        <title>Genomic surveillance of Staphylococcus haemolyticus neonatal outbreak in southern France.</title>
        <authorList>
            <person name="Magnan C."/>
            <person name="Morsli M."/>
            <person name="Thiery B."/>
            <person name="Salipante F."/>
            <person name="Attar J."/>
            <person name="Massimo D.M."/>
            <person name="Ory J."/>
            <person name="Pantel A."/>
            <person name="Lavigne J.-P."/>
        </authorList>
    </citation>
    <scope>NUCLEOTIDE SEQUENCE [LARGE SCALE GENOMIC DNA]</scope>
    <source>
        <strain evidence="2 5">NSH026</strain>
    </source>
</reference>
<name>A0A2A1KAY2_STAHA</name>
<dbReference type="OMA" id="WIDKYEF"/>
<dbReference type="EMBL" id="PGWX01000266">
    <property type="protein sequence ID" value="PPJ75446.1"/>
    <property type="molecule type" value="Genomic_DNA"/>
</dbReference>
<evidence type="ECO:0000313" key="4">
    <source>
        <dbReference type="Proteomes" id="UP000238153"/>
    </source>
</evidence>
<evidence type="ECO:0000313" key="3">
    <source>
        <dbReference type="EMBL" id="PPJ75446.1"/>
    </source>
</evidence>
<evidence type="ECO:0000313" key="5">
    <source>
        <dbReference type="Proteomes" id="UP001269271"/>
    </source>
</evidence>
<reference evidence="3 4" key="1">
    <citation type="submission" date="2017-11" db="EMBL/GenBank/DDBJ databases">
        <authorList>
            <person name="Founou R.C."/>
            <person name="Founou L."/>
            <person name="Allam M."/>
            <person name="Ismail A."/>
            <person name="Essack S.Y."/>
        </authorList>
    </citation>
    <scope>NUCLEOTIDE SEQUENCE [LARGE SCALE GENOMIC DNA]</scope>
    <source>
        <strain evidence="3 4">G811N2B1</strain>
    </source>
</reference>
<dbReference type="GeneID" id="93780673"/>
<accession>A0A2A1KAY2</accession>
<dbReference type="EMBL" id="JAVSOO010000010">
    <property type="protein sequence ID" value="MDT4286411.1"/>
    <property type="molecule type" value="Genomic_DNA"/>
</dbReference>
<dbReference type="AlphaFoldDB" id="A0A2A1KAY2"/>
<keyword evidence="5" id="KW-1185">Reference proteome</keyword>
<dbReference type="Proteomes" id="UP000238153">
    <property type="component" value="Unassembled WGS sequence"/>
</dbReference>